<feature type="region of interest" description="Disordered" evidence="1">
    <location>
        <begin position="29"/>
        <end position="48"/>
    </location>
</feature>
<organism evidence="2">
    <name type="scientific">Arundo donax</name>
    <name type="common">Giant reed</name>
    <name type="synonym">Donax arundinaceus</name>
    <dbReference type="NCBI Taxonomy" id="35708"/>
    <lineage>
        <taxon>Eukaryota</taxon>
        <taxon>Viridiplantae</taxon>
        <taxon>Streptophyta</taxon>
        <taxon>Embryophyta</taxon>
        <taxon>Tracheophyta</taxon>
        <taxon>Spermatophyta</taxon>
        <taxon>Magnoliopsida</taxon>
        <taxon>Liliopsida</taxon>
        <taxon>Poales</taxon>
        <taxon>Poaceae</taxon>
        <taxon>PACMAD clade</taxon>
        <taxon>Arundinoideae</taxon>
        <taxon>Arundineae</taxon>
        <taxon>Arundo</taxon>
    </lineage>
</organism>
<evidence type="ECO:0000256" key="1">
    <source>
        <dbReference type="SAM" id="MobiDB-lite"/>
    </source>
</evidence>
<name>A0A0A9E9C6_ARUDO</name>
<evidence type="ECO:0000313" key="2">
    <source>
        <dbReference type="EMBL" id="JAD97399.1"/>
    </source>
</evidence>
<proteinExistence type="predicted"/>
<accession>A0A0A9E9C6</accession>
<dbReference type="AlphaFoldDB" id="A0A0A9E9C6"/>
<sequence>MLLIMNLEKQSFDASLQSSQIRTFTEFNQNPSNAGLQHHNGIDAVESG</sequence>
<dbReference type="EMBL" id="GBRH01200496">
    <property type="protein sequence ID" value="JAD97399.1"/>
    <property type="molecule type" value="Transcribed_RNA"/>
</dbReference>
<reference evidence="2" key="2">
    <citation type="journal article" date="2015" name="Data Brief">
        <title>Shoot transcriptome of the giant reed, Arundo donax.</title>
        <authorList>
            <person name="Barrero R.A."/>
            <person name="Guerrero F.D."/>
            <person name="Moolhuijzen P."/>
            <person name="Goolsby J.A."/>
            <person name="Tidwell J."/>
            <person name="Bellgard S.E."/>
            <person name="Bellgard M.I."/>
        </authorList>
    </citation>
    <scope>NUCLEOTIDE SEQUENCE</scope>
    <source>
        <tissue evidence="2">Shoot tissue taken approximately 20 cm above the soil surface</tissue>
    </source>
</reference>
<protein>
    <submittedName>
        <fullName evidence="2">Uncharacterized protein</fullName>
    </submittedName>
</protein>
<reference evidence="2" key="1">
    <citation type="submission" date="2014-09" db="EMBL/GenBank/DDBJ databases">
        <authorList>
            <person name="Magalhaes I.L.F."/>
            <person name="Oliveira U."/>
            <person name="Santos F.R."/>
            <person name="Vidigal T.H.D.A."/>
            <person name="Brescovit A.D."/>
            <person name="Santos A.J."/>
        </authorList>
    </citation>
    <scope>NUCLEOTIDE SEQUENCE</scope>
    <source>
        <tissue evidence="2">Shoot tissue taken approximately 20 cm above the soil surface</tissue>
    </source>
</reference>